<keyword evidence="2" id="KW-0808">Transferase</keyword>
<dbReference type="Proteomes" id="UP001500301">
    <property type="component" value="Unassembled WGS sequence"/>
</dbReference>
<reference evidence="5" key="1">
    <citation type="journal article" date="2019" name="Int. J. Syst. Evol. Microbiol.">
        <title>The Global Catalogue of Microorganisms (GCM) 10K type strain sequencing project: providing services to taxonomists for standard genome sequencing and annotation.</title>
        <authorList>
            <consortium name="The Broad Institute Genomics Platform"/>
            <consortium name="The Broad Institute Genome Sequencing Center for Infectious Disease"/>
            <person name="Wu L."/>
            <person name="Ma J."/>
        </authorList>
    </citation>
    <scope>NUCLEOTIDE SEQUENCE [LARGE SCALE GENOMIC DNA]</scope>
    <source>
        <strain evidence="5">JCM 17460</strain>
    </source>
</reference>
<evidence type="ECO:0000256" key="1">
    <source>
        <dbReference type="ARBA" id="ARBA00022676"/>
    </source>
</evidence>
<dbReference type="PANTHER" id="PTHR12526">
    <property type="entry name" value="GLYCOSYLTRANSFERASE"/>
    <property type="match status" value="1"/>
</dbReference>
<evidence type="ECO:0000313" key="5">
    <source>
        <dbReference type="Proteomes" id="UP001500301"/>
    </source>
</evidence>
<dbReference type="EMBL" id="BAABBB010000009">
    <property type="protein sequence ID" value="GAA3533127.1"/>
    <property type="molecule type" value="Genomic_DNA"/>
</dbReference>
<dbReference type="CDD" id="cd03801">
    <property type="entry name" value="GT4_PimA-like"/>
    <property type="match status" value="1"/>
</dbReference>
<evidence type="ECO:0000259" key="3">
    <source>
        <dbReference type="Pfam" id="PF00534"/>
    </source>
</evidence>
<dbReference type="PANTHER" id="PTHR12526:SF510">
    <property type="entry name" value="D-INOSITOL 3-PHOSPHATE GLYCOSYLTRANSFERASE"/>
    <property type="match status" value="1"/>
</dbReference>
<keyword evidence="5" id="KW-1185">Reference proteome</keyword>
<dbReference type="Pfam" id="PF00534">
    <property type="entry name" value="Glycos_transf_1"/>
    <property type="match status" value="1"/>
</dbReference>
<organism evidence="4 5">
    <name type="scientific">Nocardioides daeguensis</name>
    <dbReference type="NCBI Taxonomy" id="908359"/>
    <lineage>
        <taxon>Bacteria</taxon>
        <taxon>Bacillati</taxon>
        <taxon>Actinomycetota</taxon>
        <taxon>Actinomycetes</taxon>
        <taxon>Propionibacteriales</taxon>
        <taxon>Nocardioidaceae</taxon>
        <taxon>Nocardioides</taxon>
    </lineage>
</organism>
<gene>
    <name evidence="4" type="ORF">GCM10022263_21910</name>
</gene>
<protein>
    <submittedName>
        <fullName evidence="4">Glycosyltransferase family 4 protein</fullName>
    </submittedName>
</protein>
<sequence length="342" mass="35587">MTLHLVLPDGVDDLRRPSGGNVYDRRLAAALEARGVEVREHPVGAAGLGSVLAGLPDAALVLVDGLVASTTEVLVAESRRLRVAVLLHMPESGPAEPAVLAAVAAVVTTSAWARGWVIDRLRIPPERVHVARPGVEPGPVVTGSARGANLLCVGPLTPAKGYDDLLGALADLADLDWHCRCAGALDLLPSYTDDFRARVRELGLDGRIELLGPLPPAALEELRSASDLVVAPSRRESYGMALAEGLARGLPAIVTDVGGHAEALGAGGDGVVPGALVPAGAPAALAEVLRGWLGDPGLRDRWRDAAAQRRRSLGTWEATAAEVSRVLNLVAPDVVRTGETRR</sequence>
<dbReference type="InterPro" id="IPR001296">
    <property type="entry name" value="Glyco_trans_1"/>
</dbReference>
<evidence type="ECO:0000313" key="4">
    <source>
        <dbReference type="EMBL" id="GAA3533127.1"/>
    </source>
</evidence>
<keyword evidence="1" id="KW-0328">Glycosyltransferase</keyword>
<name>A0ABP6VFI8_9ACTN</name>
<accession>A0ABP6VFI8</accession>
<feature type="domain" description="Glycosyl transferase family 1" evidence="3">
    <location>
        <begin position="150"/>
        <end position="308"/>
    </location>
</feature>
<comment type="caution">
    <text evidence="4">The sequence shown here is derived from an EMBL/GenBank/DDBJ whole genome shotgun (WGS) entry which is preliminary data.</text>
</comment>
<proteinExistence type="predicted"/>
<dbReference type="RefSeq" id="WP_218236224.1">
    <property type="nucleotide sequence ID" value="NZ_BAABBB010000009.1"/>
</dbReference>
<evidence type="ECO:0000256" key="2">
    <source>
        <dbReference type="ARBA" id="ARBA00022679"/>
    </source>
</evidence>